<gene>
    <name evidence="7" type="ORF">BHK98_06310</name>
</gene>
<dbReference type="Proteomes" id="UP000187404">
    <property type="component" value="Unassembled WGS sequence"/>
</dbReference>
<dbReference type="PANTHER" id="PTHR36117:SF3">
    <property type="entry name" value="4-HYDROXYPHENYLACETATE 3-MONOOXYGENASE-RELATED"/>
    <property type="match status" value="1"/>
</dbReference>
<evidence type="ECO:0000256" key="2">
    <source>
        <dbReference type="ARBA" id="ARBA00022827"/>
    </source>
</evidence>
<sequence>MALMTGEEYIESLRRLKTRVYMFGEQVENWVDHPIIRPSINSVAMTYDLAQDPEYADLMTAKSSLTGKTINRFTHLHQSTDDLVRKVKMQRLLGQKTGACFQRCVGMDAFNAVFSTTYELDEAKGTKYHENFVKFLEMIQDEDLVVDGAMTDPKGDRGKAPHAQPDKDLFLRIVERLPDGIVVRGAKAHQTGAVNSHWHLIMPTIAMREADADYAVSFACPSDAEGLFMVYGRQSCDTRKLEDPCSVDVGNSRFGGQEALVVFDDVFIPNEYVFMAGEYEFAGMMVERFAGYHRQSYGGCKVGVGDVVIGAAALAAEYNGAEKASHIKDKLIEMTHLNETLFCCGIACSAEGHPTKAGNYQIDLLLANVCKQNVTRFPYEIVRLAEDIAGGLMVTMPSQKDFESELPAGRGGESVGEICRKYFATREDMDVEDRQKVLRLLENLCLGTAAVGYRTESMHGAGSPQAQRIMISRQGNIQGKKDLARAIAGIENR</sequence>
<evidence type="ECO:0000313" key="8">
    <source>
        <dbReference type="Proteomes" id="UP000187404"/>
    </source>
</evidence>
<keyword evidence="2 4" id="KW-0274">FAD</keyword>
<dbReference type="InterPro" id="IPR004925">
    <property type="entry name" value="HpaB/PvcC/4-BUDH"/>
</dbReference>
<organism evidence="7 8">
    <name type="scientific">Hornefia porci</name>
    <dbReference type="NCBI Taxonomy" id="2652292"/>
    <lineage>
        <taxon>Bacteria</taxon>
        <taxon>Bacillati</taxon>
        <taxon>Bacillota</taxon>
        <taxon>Clostridia</taxon>
        <taxon>Peptostreptococcales</taxon>
        <taxon>Anaerovoracaceae</taxon>
        <taxon>Hornefia</taxon>
    </lineage>
</organism>
<evidence type="ECO:0000256" key="1">
    <source>
        <dbReference type="ARBA" id="ARBA00022630"/>
    </source>
</evidence>
<proteinExistence type="predicted"/>
<keyword evidence="3" id="KW-0560">Oxidoreductase</keyword>
<dbReference type="EMBL" id="MJIE01000001">
    <property type="protein sequence ID" value="OLR55711.1"/>
    <property type="molecule type" value="Genomic_DNA"/>
</dbReference>
<dbReference type="Pfam" id="PF11794">
    <property type="entry name" value="HpaB_N"/>
    <property type="match status" value="1"/>
</dbReference>
<dbReference type="InterPro" id="IPR046373">
    <property type="entry name" value="Acyl-CoA_Oxase/DH_mid-dom_sf"/>
</dbReference>
<dbReference type="SUPFAM" id="SSF47203">
    <property type="entry name" value="Acyl-CoA dehydrogenase C-terminal domain-like"/>
    <property type="match status" value="1"/>
</dbReference>
<dbReference type="SUPFAM" id="SSF56645">
    <property type="entry name" value="Acyl-CoA dehydrogenase NM domain-like"/>
    <property type="match status" value="1"/>
</dbReference>
<feature type="binding site" evidence="4">
    <location>
        <position position="191"/>
    </location>
    <ligand>
        <name>FAD</name>
        <dbReference type="ChEBI" id="CHEBI:57692"/>
    </ligand>
</feature>
<evidence type="ECO:0000259" key="5">
    <source>
        <dbReference type="Pfam" id="PF03241"/>
    </source>
</evidence>
<dbReference type="Pfam" id="PF03241">
    <property type="entry name" value="HpaB"/>
    <property type="match status" value="1"/>
</dbReference>
<accession>A0A1Q9JHV1</accession>
<comment type="caution">
    <text evidence="7">The sequence shown here is derived from an EMBL/GenBank/DDBJ whole genome shotgun (WGS) entry which is preliminary data.</text>
</comment>
<dbReference type="STRING" id="1261640.BHK98_06310"/>
<dbReference type="GO" id="GO:0016627">
    <property type="term" value="F:oxidoreductase activity, acting on the CH-CH group of donors"/>
    <property type="evidence" value="ECO:0007669"/>
    <property type="project" value="InterPro"/>
</dbReference>
<keyword evidence="1" id="KW-0285">Flavoprotein</keyword>
<dbReference type="RefSeq" id="WP_075712701.1">
    <property type="nucleotide sequence ID" value="NZ_MJIE01000001.1"/>
</dbReference>
<feature type="domain" description="HpaB/PvcC/4-BUDH C-terminal" evidence="5">
    <location>
        <begin position="282"/>
        <end position="489"/>
    </location>
</feature>
<dbReference type="OrthoDB" id="9785230at2"/>
<keyword evidence="8" id="KW-1185">Reference proteome</keyword>
<dbReference type="InterPro" id="IPR009100">
    <property type="entry name" value="AcylCoA_DH/oxidase_NM_dom_sf"/>
</dbReference>
<evidence type="ECO:0000313" key="7">
    <source>
        <dbReference type="EMBL" id="OLR55711.1"/>
    </source>
</evidence>
<evidence type="ECO:0000256" key="3">
    <source>
        <dbReference type="ARBA" id="ARBA00023002"/>
    </source>
</evidence>
<dbReference type="AlphaFoldDB" id="A0A1Q9JHV1"/>
<dbReference type="Gene3D" id="1.10.3140.10">
    <property type="entry name" value="4-hydroxybutyryl-coa dehydratase, domain 1"/>
    <property type="match status" value="1"/>
</dbReference>
<dbReference type="InterPro" id="IPR024674">
    <property type="entry name" value="HpaB/PvcC/4-BUDH_N"/>
</dbReference>
<evidence type="ECO:0000259" key="6">
    <source>
        <dbReference type="Pfam" id="PF11794"/>
    </source>
</evidence>
<dbReference type="Gene3D" id="2.40.110.10">
    <property type="entry name" value="Butyryl-CoA Dehydrogenase, subunit A, domain 2"/>
    <property type="match status" value="1"/>
</dbReference>
<feature type="domain" description="HpaB/PvcC/4-BUDH N-terminal" evidence="6">
    <location>
        <begin position="5"/>
        <end position="275"/>
    </location>
</feature>
<name>A0A1Q9JHV1_9FIRM</name>
<dbReference type="Gene3D" id="1.20.140.10">
    <property type="entry name" value="Butyryl-CoA Dehydrogenase, subunit A, domain 3"/>
    <property type="match status" value="1"/>
</dbReference>
<dbReference type="PIRSF" id="PIRSF000331">
    <property type="entry name" value="HpaA_HpaB"/>
    <property type="match status" value="1"/>
</dbReference>
<reference evidence="7 8" key="1">
    <citation type="journal article" date="2016" name="Appl. Environ. Microbiol.">
        <title>Function and Phylogeny of Bacterial Butyryl Coenzyme A:Acetate Transferases and Their Diversity in the Proximal Colon of Swine.</title>
        <authorList>
            <person name="Trachsel J."/>
            <person name="Bayles D.O."/>
            <person name="Looft T."/>
            <person name="Levine U.Y."/>
            <person name="Allen H.K."/>
        </authorList>
    </citation>
    <scope>NUCLEOTIDE SEQUENCE [LARGE SCALE GENOMIC DNA]</scope>
    <source>
        <strain evidence="7 8">68-3-10</strain>
    </source>
</reference>
<dbReference type="InterPro" id="IPR024719">
    <property type="entry name" value="HpaB/PvcC/4-BUDH_C"/>
</dbReference>
<protein>
    <submittedName>
        <fullName evidence="7">4-hydroxybutyryl-CoA dehydratase</fullName>
    </submittedName>
</protein>
<dbReference type="PANTHER" id="PTHR36117">
    <property type="entry name" value="4-HYDROXYPHENYLACETATE 3-MONOOXYGENASE-RELATED"/>
    <property type="match status" value="1"/>
</dbReference>
<dbReference type="InterPro" id="IPR036250">
    <property type="entry name" value="AcylCo_DH-like_C"/>
</dbReference>
<evidence type="ECO:0000256" key="4">
    <source>
        <dbReference type="PIRSR" id="PIRSR000331-2"/>
    </source>
</evidence>